<dbReference type="InterPro" id="IPR006143">
    <property type="entry name" value="RND_pump_MFP"/>
</dbReference>
<dbReference type="OrthoDB" id="1957187at2"/>
<dbReference type="GO" id="GO:0016020">
    <property type="term" value="C:membrane"/>
    <property type="evidence" value="ECO:0007669"/>
    <property type="project" value="InterPro"/>
</dbReference>
<evidence type="ECO:0000259" key="4">
    <source>
        <dbReference type="Pfam" id="PF25967"/>
    </source>
</evidence>
<dbReference type="Proteomes" id="UP000194221">
    <property type="component" value="Unassembled WGS sequence"/>
</dbReference>
<dbReference type="GO" id="GO:0022857">
    <property type="term" value="F:transmembrane transporter activity"/>
    <property type="evidence" value="ECO:0007669"/>
    <property type="project" value="InterPro"/>
</dbReference>
<name>A0A1Y2PGL2_9FLAO</name>
<comment type="similarity">
    <text evidence="1">Belongs to the membrane fusion protein (MFP) (TC 8.A.1) family.</text>
</comment>
<dbReference type="AlphaFoldDB" id="A0A1Y2PGL2"/>
<proteinExistence type="inferred from homology"/>
<dbReference type="GO" id="GO:0060003">
    <property type="term" value="P:copper ion export"/>
    <property type="evidence" value="ECO:0007669"/>
    <property type="project" value="TreeGrafter"/>
</dbReference>
<organism evidence="5 6">
    <name type="scientific">Tenacibaculum holothuriorum</name>
    <dbReference type="NCBI Taxonomy" id="1635173"/>
    <lineage>
        <taxon>Bacteria</taxon>
        <taxon>Pseudomonadati</taxon>
        <taxon>Bacteroidota</taxon>
        <taxon>Flavobacteriia</taxon>
        <taxon>Flavobacteriales</taxon>
        <taxon>Flavobacteriaceae</taxon>
        <taxon>Tenacibaculum</taxon>
    </lineage>
</organism>
<evidence type="ECO:0000256" key="1">
    <source>
        <dbReference type="ARBA" id="ARBA00009477"/>
    </source>
</evidence>
<dbReference type="SUPFAM" id="SSF111369">
    <property type="entry name" value="HlyD-like secretion proteins"/>
    <property type="match status" value="1"/>
</dbReference>
<dbReference type="PANTHER" id="PTHR30097:SF4">
    <property type="entry name" value="SLR6042 PROTEIN"/>
    <property type="match status" value="1"/>
</dbReference>
<dbReference type="GO" id="GO:0015679">
    <property type="term" value="P:plasma membrane copper ion transport"/>
    <property type="evidence" value="ECO:0007669"/>
    <property type="project" value="TreeGrafter"/>
</dbReference>
<keyword evidence="2" id="KW-0813">Transport</keyword>
<dbReference type="Gene3D" id="2.40.420.20">
    <property type="match status" value="1"/>
</dbReference>
<gene>
    <name evidence="5" type="ORF">WH52_01255</name>
</gene>
<evidence type="ECO:0000256" key="2">
    <source>
        <dbReference type="ARBA" id="ARBA00022448"/>
    </source>
</evidence>
<dbReference type="InParanoid" id="A0A1Y2PGL2"/>
<reference evidence="5 6" key="1">
    <citation type="submission" date="2015-03" db="EMBL/GenBank/DDBJ databases">
        <title>Genome sequence of Tenacibaculum sp. S2-2, isolated from intestinal microbiota of sea cucumber, Apostichopus japonicas.</title>
        <authorList>
            <person name="Shao Z."/>
            <person name="Wang L."/>
            <person name="Li X."/>
        </authorList>
    </citation>
    <scope>NUCLEOTIDE SEQUENCE [LARGE SCALE GENOMIC DNA]</scope>
    <source>
        <strain evidence="5 6">S2-2</strain>
    </source>
</reference>
<feature type="domain" description="Multidrug resistance protein MdtA-like C-terminal permuted SH3" evidence="4">
    <location>
        <begin position="419"/>
        <end position="475"/>
    </location>
</feature>
<dbReference type="NCBIfam" id="TIGR01730">
    <property type="entry name" value="RND_mfp"/>
    <property type="match status" value="1"/>
</dbReference>
<evidence type="ECO:0000256" key="3">
    <source>
        <dbReference type="SAM" id="Coils"/>
    </source>
</evidence>
<dbReference type="RefSeq" id="WP_086029104.1">
    <property type="nucleotide sequence ID" value="NZ_LAPZ01000001.1"/>
</dbReference>
<dbReference type="Gene3D" id="1.10.287.470">
    <property type="entry name" value="Helix hairpin bin"/>
    <property type="match status" value="1"/>
</dbReference>
<evidence type="ECO:0000313" key="6">
    <source>
        <dbReference type="Proteomes" id="UP000194221"/>
    </source>
</evidence>
<accession>A0A1Y2PGL2</accession>
<dbReference type="InterPro" id="IPR058627">
    <property type="entry name" value="MdtA-like_C"/>
</dbReference>
<dbReference type="Pfam" id="PF25967">
    <property type="entry name" value="RND-MFP_C"/>
    <property type="match status" value="1"/>
</dbReference>
<keyword evidence="3" id="KW-0175">Coiled coil</keyword>
<dbReference type="GO" id="GO:0030313">
    <property type="term" value="C:cell envelope"/>
    <property type="evidence" value="ECO:0007669"/>
    <property type="project" value="TreeGrafter"/>
</dbReference>
<evidence type="ECO:0000313" key="5">
    <source>
        <dbReference type="EMBL" id="OSY89300.1"/>
    </source>
</evidence>
<dbReference type="PROSITE" id="PS51257">
    <property type="entry name" value="PROKAR_LIPOPROTEIN"/>
    <property type="match status" value="1"/>
</dbReference>
<dbReference type="PANTHER" id="PTHR30097">
    <property type="entry name" value="CATION EFFLUX SYSTEM PROTEIN CUSB"/>
    <property type="match status" value="1"/>
</dbReference>
<sequence>MKNMVIILCCVFVFSCSTKKTTNATETLKEFPTKSETLWTDKTELFVEFPALVASEPSRFAAHFTRLKKHLPITEGSVTVNLIKKGEVVATHTVNAPSSPGIFSPTITPKSQGNFQLVFKINTPTYKDELIIEDVIVYNSKAIAIEALGTSNESGGITFLKEQAWKMDFQTAPVVKKEVHEAINTFGIWEAAPSDFETLVANASGKITYTKNITVGTFVKKGETIMTISSRGFVSNNLTVKLEKAKAVYQQSEANYNRKKELFDSKIIAKSEWEQVERDYTIAKENYQNLARGYSSKGKGIKAPFNGYIQSLNVSNGTYVSEGSSLFTITDSKSSLLKIQVSPKYSNILQHIDNIWYQTDDTNWSNIKSTKGEILSVDKTVSSEKPMLLVYAKVNDAISMPIGGVTQATLSVGKPEKGLVIPTSALLEDYGNYTVIVQLSGESFEKRQVTIGKQNGDEVQILSGLKAGEYVVSKGAYQVKTASMSGEAPAHGHAH</sequence>
<dbReference type="InterPro" id="IPR051909">
    <property type="entry name" value="MFP_Cation_Efflux"/>
</dbReference>
<feature type="coiled-coil region" evidence="3">
    <location>
        <begin position="235"/>
        <end position="262"/>
    </location>
</feature>
<dbReference type="Gene3D" id="2.40.50.100">
    <property type="match status" value="1"/>
</dbReference>
<keyword evidence="6" id="KW-1185">Reference proteome</keyword>
<comment type="caution">
    <text evidence="5">The sequence shown here is derived from an EMBL/GenBank/DDBJ whole genome shotgun (WGS) entry which is preliminary data.</text>
</comment>
<dbReference type="STRING" id="1635173.WH52_01255"/>
<protein>
    <submittedName>
        <fullName evidence="5">Hemolysin D</fullName>
    </submittedName>
</protein>
<dbReference type="EMBL" id="LAPZ01000001">
    <property type="protein sequence ID" value="OSY89300.1"/>
    <property type="molecule type" value="Genomic_DNA"/>
</dbReference>